<organism evidence="1 2">
    <name type="scientific">Blautia massiliensis</name>
    <name type="common">ex Durand et al. 2017</name>
    <dbReference type="NCBI Taxonomy" id="1737424"/>
    <lineage>
        <taxon>Bacteria</taxon>
        <taxon>Bacillati</taxon>
        <taxon>Bacillota</taxon>
        <taxon>Clostridia</taxon>
        <taxon>Lachnospirales</taxon>
        <taxon>Lachnospiraceae</taxon>
        <taxon>Blautia</taxon>
    </lineage>
</organism>
<reference evidence="1" key="1">
    <citation type="submission" date="2022-01" db="EMBL/GenBank/DDBJ databases">
        <title>Collection of gut derived symbiotic bacterial strains cultured from healthy donors.</title>
        <authorList>
            <person name="Lin H."/>
            <person name="Kohout C."/>
            <person name="Waligurski E."/>
            <person name="Pamer E.G."/>
        </authorList>
    </citation>
    <scope>NUCLEOTIDE SEQUENCE</scope>
    <source>
        <strain evidence="1">DFI.1.11</strain>
    </source>
</reference>
<dbReference type="EMBL" id="JAKNDE010000005">
    <property type="protein sequence ID" value="MCG5033056.1"/>
    <property type="molecule type" value="Genomic_DNA"/>
</dbReference>
<evidence type="ECO:0000313" key="2">
    <source>
        <dbReference type="Proteomes" id="UP001200089"/>
    </source>
</evidence>
<accession>A0AAW5CRH1</accession>
<evidence type="ECO:0000313" key="1">
    <source>
        <dbReference type="EMBL" id="MCG5033056.1"/>
    </source>
</evidence>
<proteinExistence type="predicted"/>
<gene>
    <name evidence="1" type="ORF">L0P48_05430</name>
</gene>
<protein>
    <submittedName>
        <fullName evidence="1">Uncharacterized protein</fullName>
    </submittedName>
</protein>
<comment type="caution">
    <text evidence="1">The sequence shown here is derived from an EMBL/GenBank/DDBJ whole genome shotgun (WGS) entry which is preliminary data.</text>
</comment>
<name>A0AAW5CRH1_9FIRM</name>
<sequence>MGYQDYSAAGGVFFQGLEDGGFVELTFVYVFQGGEPSPHICPSNRE</sequence>
<dbReference type="AlphaFoldDB" id="A0AAW5CRH1"/>
<dbReference type="RefSeq" id="WP_173733046.1">
    <property type="nucleotide sequence ID" value="NZ_JAAIUL010000005.1"/>
</dbReference>
<dbReference type="Proteomes" id="UP001200089">
    <property type="component" value="Unassembled WGS sequence"/>
</dbReference>